<reference evidence="4" key="1">
    <citation type="submission" date="2020-05" db="EMBL/GenBank/DDBJ databases">
        <title>Mycena genomes resolve the evolution of fungal bioluminescence.</title>
        <authorList>
            <person name="Tsai I.J."/>
        </authorList>
    </citation>
    <scope>NUCLEOTIDE SEQUENCE</scope>
    <source>
        <strain evidence="4">CCC161011</strain>
    </source>
</reference>
<dbReference type="Pfam" id="PF23865">
    <property type="entry name" value="DUF7223"/>
    <property type="match status" value="1"/>
</dbReference>
<evidence type="ECO:0000259" key="2">
    <source>
        <dbReference type="Pfam" id="PF22974"/>
    </source>
</evidence>
<evidence type="ECO:0000259" key="3">
    <source>
        <dbReference type="Pfam" id="PF23865"/>
    </source>
</evidence>
<evidence type="ECO:0000313" key="5">
    <source>
        <dbReference type="Proteomes" id="UP000620124"/>
    </source>
</evidence>
<evidence type="ECO:0000256" key="1">
    <source>
        <dbReference type="SAM" id="SignalP"/>
    </source>
</evidence>
<evidence type="ECO:0000313" key="4">
    <source>
        <dbReference type="EMBL" id="KAF7366201.1"/>
    </source>
</evidence>
<accession>A0A8H6YXP0</accession>
<dbReference type="AlphaFoldDB" id="A0A8H6YXP0"/>
<keyword evidence="5" id="KW-1185">Reference proteome</keyword>
<dbReference type="OrthoDB" id="160645at2759"/>
<dbReference type="Pfam" id="PF22974">
    <property type="entry name" value="DUF7029"/>
    <property type="match status" value="1"/>
</dbReference>
<name>A0A8H6YXP0_9AGAR</name>
<dbReference type="EMBL" id="JACAZI010000003">
    <property type="protein sequence ID" value="KAF7366201.1"/>
    <property type="molecule type" value="Genomic_DNA"/>
</dbReference>
<proteinExistence type="predicted"/>
<feature type="domain" description="DUF7029" evidence="2">
    <location>
        <begin position="89"/>
        <end position="187"/>
    </location>
</feature>
<sequence>MPPMMLCFGLFAVYIFFACVPVLGHTPKYRRTGPRHARPLTLHPTLHPSINTRDHVHLQASDGLQLHYHDPHAAFEHIRSFATVYISGFHYPSVALEHSVHVESTFCDASAETITVTFSNHDAWAYAVANWRQHPIFYLVAFADTCGAGRESGERSVHLVTRIVPSEPNLEIACEMEETSLEDAIHPAREVSIDVDTFDVHRRYPGPNPPSAPYIQTSSAATRANYTHLPINEAIVNPESSGSSSAGDMYYLRDQGIKPDPVNYNYASDQQLYDFRVAQRLDEPVDLPCLDFDDVDDAGREELFPQAAPSSDPDLTVGSLQGRAIGDCGKNWLPFLIIRDCILLPILKFTLPSELYDLMNGLLSLDVTRIYKIFENVIEAAKAILSEKGYTPGGEVTFDTNVSHPMDNTDEFGYAYKVFEASKEKGDASVTFGLYCVECRIYGYIKHQSRFKFSFLEGFTVAEVDVTSGRIDFSAGIGIIITATYEVEASKTILTIPLSPLAIPGLIVIGPFVSVDVGVDLTLTVTGKILARSNIGWTQMTAKIDMLDGSRSFIGDWNKTKPVPLVSVELSGSAELAPYIATGLKFGIDILNGKLKLDAGLQVKTSIVVTVSGAVNSAAPADCNGLTVTLGAKFDAAVVVEGGTYSETFFPQEFAVEAYSTCIGIANAVKVKELAPAISLPLLPVVYDDQLYVTISVDNPKGNLHVMWFPPGDDKLKGIFVLPPLAGNDTDDSIIMNRVFISSKNPNHTDCNATTGTADNRVFYIHDVLMLRFGASPLYIAPKDQVPRHFGTVMALRSEGSQKGGEAFSGGVVTNSLDVDKRLKRYYWPVVCTYDNQRLMPRLFLTSEPVKFPATILDKQNDRKANTWQLSGNKNKFTKCEIAKLRIG</sequence>
<dbReference type="Proteomes" id="UP000620124">
    <property type="component" value="Unassembled WGS sequence"/>
</dbReference>
<feature type="chain" id="PRO_5034803767" evidence="1">
    <location>
        <begin position="25"/>
        <end position="888"/>
    </location>
</feature>
<protein>
    <submittedName>
        <fullName evidence="4">Uncharacterized protein</fullName>
    </submittedName>
</protein>
<feature type="signal peptide" evidence="1">
    <location>
        <begin position="1"/>
        <end position="24"/>
    </location>
</feature>
<keyword evidence="1" id="KW-0732">Signal</keyword>
<organism evidence="4 5">
    <name type="scientific">Mycena venus</name>
    <dbReference type="NCBI Taxonomy" id="2733690"/>
    <lineage>
        <taxon>Eukaryota</taxon>
        <taxon>Fungi</taxon>
        <taxon>Dikarya</taxon>
        <taxon>Basidiomycota</taxon>
        <taxon>Agaricomycotina</taxon>
        <taxon>Agaricomycetes</taxon>
        <taxon>Agaricomycetidae</taxon>
        <taxon>Agaricales</taxon>
        <taxon>Marasmiineae</taxon>
        <taxon>Mycenaceae</taxon>
        <taxon>Mycena</taxon>
    </lineage>
</organism>
<gene>
    <name evidence="4" type="ORF">MVEN_00497200</name>
</gene>
<dbReference type="InterPro" id="IPR054293">
    <property type="entry name" value="DUF7029"/>
</dbReference>
<comment type="caution">
    <text evidence="4">The sequence shown here is derived from an EMBL/GenBank/DDBJ whole genome shotgun (WGS) entry which is preliminary data.</text>
</comment>
<feature type="domain" description="DUF7223" evidence="3">
    <location>
        <begin position="430"/>
        <end position="641"/>
    </location>
</feature>
<dbReference type="InterPro" id="IPR055647">
    <property type="entry name" value="DUF7223"/>
</dbReference>